<name>A0ACC5UP84_9PSED</name>
<reference evidence="1 2" key="1">
    <citation type="journal article" date="2020" name="Microorganisms">
        <title>Reliable Identification of Environmental Pseudomonas Isolates Using the rpoD Gene.</title>
        <authorList>
            <consortium name="The Broad Institute Genome Sequencing Platform"/>
            <person name="Girard L."/>
            <person name="Lood C."/>
            <person name="Rokni-Zadeh H."/>
            <person name="van Noort V."/>
            <person name="Lavigne R."/>
            <person name="De Mot R."/>
        </authorList>
    </citation>
    <scope>NUCLEOTIDE SEQUENCE [LARGE SCALE GENOMIC DNA]</scope>
    <source>
        <strain evidence="1 2">RW1P2</strain>
    </source>
</reference>
<comment type="caution">
    <text evidence="1">The sequence shown here is derived from an EMBL/GenBank/DDBJ whole genome shotgun (WGS) entry which is preliminary data.</text>
</comment>
<protein>
    <submittedName>
        <fullName evidence="1">Uncharacterized protein</fullName>
    </submittedName>
</protein>
<dbReference type="Proteomes" id="UP000624243">
    <property type="component" value="Unassembled WGS sequence"/>
</dbReference>
<sequence length="352" mass="38874">MTPENAKLGQVKVHINSKVNFGGTATPIEIRNDDLVLIISAISKRVFELPVGVYEISAVLEDGNRQKQTVEITESKIADVWLEPKLSYQPEVPELTLGFLSAEKIQALKPPAQNVKLIGASRNVTIYPKGGFWIVRHRAEMEQVAYAIIQKDEELYDISLPISAGNHHLSVTCHIEIATRTPNSQLQVSISRSRSLSAALETTFMAGKIDAAARLAGGAVNTLMNTYVDPTGAILAALILKKAGRLNKYRRQLEQITAEFPWLPDAKVLLATILIANPDERDKAIQLAYEASQERILYTESFSILMSLLRYAPETDNIALCKKALTNIAKIAPEVDWSSIYLCKTFTDNSNA</sequence>
<proteinExistence type="predicted"/>
<keyword evidence="2" id="KW-1185">Reference proteome</keyword>
<evidence type="ECO:0000313" key="2">
    <source>
        <dbReference type="Proteomes" id="UP000624243"/>
    </source>
</evidence>
<gene>
    <name evidence="1" type="ORF">HU758_013350</name>
</gene>
<dbReference type="EMBL" id="JABWSB020000007">
    <property type="protein sequence ID" value="MBV4516180.1"/>
    <property type="molecule type" value="Genomic_DNA"/>
</dbReference>
<evidence type="ECO:0000313" key="1">
    <source>
        <dbReference type="EMBL" id="MBV4516180.1"/>
    </source>
</evidence>
<organism evidence="1 2">
    <name type="scientific">Pseudomonas kurunegalensis</name>
    <dbReference type="NCBI Taxonomy" id="485880"/>
    <lineage>
        <taxon>Bacteria</taxon>
        <taxon>Pseudomonadati</taxon>
        <taxon>Pseudomonadota</taxon>
        <taxon>Gammaproteobacteria</taxon>
        <taxon>Pseudomonadales</taxon>
        <taxon>Pseudomonadaceae</taxon>
        <taxon>Pseudomonas</taxon>
    </lineage>
</organism>
<accession>A0ACC5UP84</accession>